<dbReference type="HOGENOM" id="CLU_149544_0_0_1"/>
<feature type="chain" id="PRO_5007661302" evidence="1">
    <location>
        <begin position="20"/>
        <end position="116"/>
    </location>
</feature>
<dbReference type="RefSeq" id="XP_003711121.1">
    <property type="nucleotide sequence ID" value="XM_003711073.1"/>
</dbReference>
<gene>
    <name evidence="2" type="ORF">MGG_15793</name>
    <name evidence="3" type="ORF">MGG_16553</name>
</gene>
<dbReference type="VEuPathDB" id="FungiDB:MGG_15793"/>
<dbReference type="RefSeq" id="XP_003714929.1">
    <property type="nucleotide sequence ID" value="XM_003714881.1"/>
</dbReference>
<name>G5EH78_PYRO7</name>
<evidence type="ECO:0000313" key="4">
    <source>
        <dbReference type="Proteomes" id="UP000009058"/>
    </source>
</evidence>
<evidence type="ECO:0000313" key="2">
    <source>
        <dbReference type="EMBL" id="EHA55122.1"/>
    </source>
</evidence>
<dbReference type="KEGG" id="mgr:MGG_16553"/>
<evidence type="ECO:0000256" key="1">
    <source>
        <dbReference type="SAM" id="SignalP"/>
    </source>
</evidence>
<organism evidence="3 4">
    <name type="scientific">Pyricularia oryzae (strain 70-15 / ATCC MYA-4617 / FGSC 8958)</name>
    <name type="common">Rice blast fungus</name>
    <name type="synonym">Magnaporthe oryzae</name>
    <dbReference type="NCBI Taxonomy" id="242507"/>
    <lineage>
        <taxon>Eukaryota</taxon>
        <taxon>Fungi</taxon>
        <taxon>Dikarya</taxon>
        <taxon>Ascomycota</taxon>
        <taxon>Pezizomycotina</taxon>
        <taxon>Sordariomycetes</taxon>
        <taxon>Sordariomycetidae</taxon>
        <taxon>Magnaporthales</taxon>
        <taxon>Pyriculariaceae</taxon>
        <taxon>Pyricularia</taxon>
    </lineage>
</organism>
<sequence length="116" mass="12468">MKASNTLVALCVATAATEAYVITIYSVENCQGTGKRINVYDNSCSVPNFPGGAQSVRVEKYGAGAQKARFYRNNACVGNPHRGPWDAGKSDNLWEAGKCIEMGKGYTVQSFTSYNA</sequence>
<reference evidence="3 4" key="1">
    <citation type="journal article" date="2005" name="Nature">
        <title>The genome sequence of the rice blast fungus Magnaporthe grisea.</title>
        <authorList>
            <person name="Dean R.A."/>
            <person name="Talbot N.J."/>
            <person name="Ebbole D.J."/>
            <person name="Farman M.L."/>
            <person name="Mitchell T.K."/>
            <person name="Orbach M.J."/>
            <person name="Thon M."/>
            <person name="Kulkarni R."/>
            <person name="Xu J.R."/>
            <person name="Pan H."/>
            <person name="Read N.D."/>
            <person name="Lee Y.H."/>
            <person name="Carbone I."/>
            <person name="Brown D."/>
            <person name="Oh Y.Y."/>
            <person name="Donofrio N."/>
            <person name="Jeong J.S."/>
            <person name="Soanes D.M."/>
            <person name="Djonovic S."/>
            <person name="Kolomiets E."/>
            <person name="Rehmeyer C."/>
            <person name="Li W."/>
            <person name="Harding M."/>
            <person name="Kim S."/>
            <person name="Lebrun M.H."/>
            <person name="Bohnert H."/>
            <person name="Coughlan S."/>
            <person name="Butler J."/>
            <person name="Calvo S."/>
            <person name="Ma L.J."/>
            <person name="Nicol R."/>
            <person name="Purcell S."/>
            <person name="Nusbaum C."/>
            <person name="Galagan J.E."/>
            <person name="Birren B.W."/>
        </authorList>
    </citation>
    <scope>NUCLEOTIDE SEQUENCE [LARGE SCALE GENOMIC DNA]</scope>
    <source>
        <strain evidence="3">70-15</strain>
        <strain evidence="4">70-15 / ATCC MYA-4617 / FGSC 8958</strain>
    </source>
</reference>
<dbReference type="eggNOG" id="ENOG502SV11">
    <property type="taxonomic scope" value="Eukaryota"/>
</dbReference>
<protein>
    <submittedName>
        <fullName evidence="3">Uncharacterized protein</fullName>
    </submittedName>
</protein>
<proteinExistence type="predicted"/>
<keyword evidence="4" id="KW-1185">Reference proteome</keyword>
<accession>G5EH78</accession>
<feature type="signal peptide" evidence="1">
    <location>
        <begin position="1"/>
        <end position="19"/>
    </location>
</feature>
<keyword evidence="1" id="KW-0732">Signal</keyword>
<dbReference type="OrthoDB" id="3598923at2759"/>
<dbReference type="VEuPathDB" id="FungiDB:MGG_16553"/>
<dbReference type="EMBL" id="CM001232">
    <property type="protein sequence ID" value="EHA55122.1"/>
    <property type="molecule type" value="Genomic_DNA"/>
</dbReference>
<dbReference type="Proteomes" id="UP000009058">
    <property type="component" value="Chromosome 1"/>
</dbReference>
<dbReference type="AlphaFoldDB" id="G5EH78"/>
<dbReference type="GeneID" id="12985458"/>
<dbReference type="EMBL" id="CM001231">
    <property type="protein sequence ID" value="EHA58509.1"/>
    <property type="molecule type" value="Genomic_DNA"/>
</dbReference>
<dbReference type="Proteomes" id="UP000009058">
    <property type="component" value="Chromosome 2"/>
</dbReference>
<reference evidence="3" key="2">
    <citation type="submission" date="2011-05" db="EMBL/GenBank/DDBJ databases">
        <title>The Genome Sequence of Magnaporthe oryzae 70-15.</title>
        <authorList>
            <person name="Ma L.-J."/>
            <person name="Dean R.A."/>
            <person name="Gowda M."/>
            <person name="Nunes C."/>
            <person name="Young S.K."/>
            <person name="Zeng Q."/>
            <person name="Gargeya S."/>
            <person name="Fitzgerald M."/>
            <person name="Haas B."/>
            <person name="Abouelleil A."/>
            <person name="Alvarado L."/>
            <person name="Arachchi H.M."/>
            <person name="Berlin A."/>
            <person name="Brown A."/>
            <person name="Chapman S.B."/>
            <person name="Chen Z."/>
            <person name="Dunbar C."/>
            <person name="Freedman E."/>
            <person name="Gearin G."/>
            <person name="Gellesch M."/>
            <person name="Goldberg J."/>
            <person name="Griggs A."/>
            <person name="Gujja S."/>
            <person name="Heiman D."/>
            <person name="Howarth C."/>
            <person name="Larson L."/>
            <person name="Lui A."/>
            <person name="MacDonald P.J.P."/>
            <person name="Mehta T."/>
            <person name="Montmayeur A."/>
            <person name="Murphy C."/>
            <person name="Neiman D."/>
            <person name="Pearson M."/>
            <person name="Priest M."/>
            <person name="Roberts A."/>
            <person name="Saif S."/>
            <person name="Shea T."/>
            <person name="Shenoy N."/>
            <person name="Sisk P."/>
            <person name="Stolte C."/>
            <person name="Sykes S."/>
            <person name="Yandava C."/>
            <person name="Wortman J."/>
            <person name="Nusbaum C."/>
            <person name="Birren B."/>
        </authorList>
    </citation>
    <scope>NUCLEOTIDE SEQUENCE</scope>
    <source>
        <strain evidence="3">70-15</strain>
    </source>
</reference>
<dbReference type="GeneID" id="12986920"/>
<evidence type="ECO:0000313" key="3">
    <source>
        <dbReference type="EMBL" id="EHA58509.1"/>
    </source>
</evidence>
<dbReference type="KEGG" id="mgr:MGG_15793"/>